<dbReference type="AlphaFoldDB" id="A0A2A4T2A7"/>
<comment type="caution">
    <text evidence="1">The sequence shown here is derived from an EMBL/GenBank/DDBJ whole genome shotgun (WGS) entry which is preliminary data.</text>
</comment>
<protein>
    <submittedName>
        <fullName evidence="1">Uncharacterized protein</fullName>
    </submittedName>
</protein>
<gene>
    <name evidence="1" type="ORF">COB67_08310</name>
</gene>
<evidence type="ECO:0000313" key="1">
    <source>
        <dbReference type="EMBL" id="PCI27534.1"/>
    </source>
</evidence>
<name>A0A2A4T2A7_9DELT</name>
<accession>A0A2A4T2A7</accession>
<evidence type="ECO:0000313" key="2">
    <source>
        <dbReference type="Proteomes" id="UP000218113"/>
    </source>
</evidence>
<dbReference type="EMBL" id="NVSR01000056">
    <property type="protein sequence ID" value="PCI27534.1"/>
    <property type="molecule type" value="Genomic_DNA"/>
</dbReference>
<sequence length="337" mass="39172">MHQYMETVRNEIEAAAGQEAYLASSLFMRISQSLDYEDEGARVLENKESYEAIQHQAMNSINTQSEFNLDKEILAWQAAILRDISREFYTWWVNHKEQKFMAEDCFQDGESCIRIEASCEKLGLNPTEVFTSLLEVEYLLTRLTTSCNKVMLEVERYWKFKQVNEHKAPDNPFMNKRIALESQGTVLAEGIALLEDISQRCQENAKALAGAHHLLWIQAHQMLQSLIHALNGFLHYDYQQDAELQLNNWVDYLFTKTLENGEPNPTYHGPLHHRVIANLAQATQCLVQHTIRHNDAFTQRDNIMRPFISQTLEKVKRMELTNLKMSQEAQRHQLSLV</sequence>
<reference evidence="2" key="1">
    <citation type="submission" date="2017-08" db="EMBL/GenBank/DDBJ databases">
        <title>A dynamic microbial community with high functional redundancy inhabits the cold, oxic subseafloor aquifer.</title>
        <authorList>
            <person name="Tully B.J."/>
            <person name="Wheat C.G."/>
            <person name="Glazer B.T."/>
            <person name="Huber J.A."/>
        </authorList>
    </citation>
    <scope>NUCLEOTIDE SEQUENCE [LARGE SCALE GENOMIC DNA]</scope>
</reference>
<dbReference type="Proteomes" id="UP000218113">
    <property type="component" value="Unassembled WGS sequence"/>
</dbReference>
<proteinExistence type="predicted"/>
<organism evidence="1 2">
    <name type="scientific">SAR324 cluster bacterium</name>
    <dbReference type="NCBI Taxonomy" id="2024889"/>
    <lineage>
        <taxon>Bacteria</taxon>
        <taxon>Deltaproteobacteria</taxon>
        <taxon>SAR324 cluster</taxon>
    </lineage>
</organism>